<evidence type="ECO:0008006" key="3">
    <source>
        <dbReference type="Google" id="ProtNLM"/>
    </source>
</evidence>
<dbReference type="STRING" id="1305675.BFG57_15355"/>
<evidence type="ECO:0000313" key="2">
    <source>
        <dbReference type="Proteomes" id="UP000095209"/>
    </source>
</evidence>
<reference evidence="1 2" key="1">
    <citation type="submission" date="2016-08" db="EMBL/GenBank/DDBJ databases">
        <title>Genome of Bacillus solimangrovi GH2-4.</title>
        <authorList>
            <person name="Lim S."/>
            <person name="Kim B.-C."/>
        </authorList>
    </citation>
    <scope>NUCLEOTIDE SEQUENCE [LARGE SCALE GENOMIC DNA]</scope>
    <source>
        <strain evidence="1 2">GH2-4</strain>
    </source>
</reference>
<accession>A0A1E5LEJ7</accession>
<gene>
    <name evidence="1" type="ORF">BFG57_15355</name>
</gene>
<dbReference type="Proteomes" id="UP000095209">
    <property type="component" value="Unassembled WGS sequence"/>
</dbReference>
<dbReference type="EMBL" id="MJEH01000026">
    <property type="protein sequence ID" value="OEH92513.1"/>
    <property type="molecule type" value="Genomic_DNA"/>
</dbReference>
<proteinExistence type="predicted"/>
<evidence type="ECO:0000313" key="1">
    <source>
        <dbReference type="EMBL" id="OEH92513.1"/>
    </source>
</evidence>
<organism evidence="1 2">
    <name type="scientific">Bacillus solimangrovi</name>
    <dbReference type="NCBI Taxonomy" id="1305675"/>
    <lineage>
        <taxon>Bacteria</taxon>
        <taxon>Bacillati</taxon>
        <taxon>Bacillota</taxon>
        <taxon>Bacilli</taxon>
        <taxon>Bacillales</taxon>
        <taxon>Bacillaceae</taxon>
        <taxon>Bacillus</taxon>
    </lineage>
</organism>
<sequence>MSKYKCLPDLQRECIDATKVFDYVLTSKQQCFENVAFTFSEDILGREIVVTSCQIAPTSTCIEISDQNNRPTIIVEIPDCPDVELEIVTLQKTIIINLTGQLIDVDNIATDFTATATVIFCPEEVLLCAPTGTLVDCVITDTSRCVVGSLTRMATSAPNVATGNVHVLACQSIQSYAPVKLEILAKICDPRSLISIPECEVNPFPQQCPSIFPPAH</sequence>
<name>A0A1E5LEJ7_9BACI</name>
<protein>
    <recommendedName>
        <fullName evidence="3">DUF3794 domain-containing protein</fullName>
    </recommendedName>
</protein>
<dbReference type="AlphaFoldDB" id="A0A1E5LEJ7"/>
<comment type="caution">
    <text evidence="1">The sequence shown here is derived from an EMBL/GenBank/DDBJ whole genome shotgun (WGS) entry which is preliminary data.</text>
</comment>
<keyword evidence="2" id="KW-1185">Reference proteome</keyword>
<dbReference type="OrthoDB" id="2680078at2"/>
<dbReference type="RefSeq" id="WP_069717438.1">
    <property type="nucleotide sequence ID" value="NZ_MJEH01000026.1"/>
</dbReference>